<protein>
    <submittedName>
        <fullName evidence="4">XRE family transcriptional regulator</fullName>
    </submittedName>
</protein>
<comment type="caution">
    <text evidence="4">The sequence shown here is derived from an EMBL/GenBank/DDBJ whole genome shotgun (WGS) entry which is preliminary data.</text>
</comment>
<dbReference type="PANTHER" id="PTHR46558:SF13">
    <property type="entry name" value="HTH-TYPE TRANSCRIPTIONAL REGULATOR IMMR"/>
    <property type="match status" value="1"/>
</dbReference>
<reference evidence="4 5" key="1">
    <citation type="submission" date="2018-08" db="EMBL/GenBank/DDBJ databases">
        <title>A genome reference for cultivated species of the human gut microbiota.</title>
        <authorList>
            <person name="Zou Y."/>
            <person name="Xue W."/>
            <person name="Luo G."/>
        </authorList>
    </citation>
    <scope>NUCLEOTIDE SEQUENCE [LARGE SCALE GENOMIC DNA]</scope>
    <source>
        <strain evidence="4 5">OM06-4</strain>
    </source>
</reference>
<feature type="domain" description="HTH cro/C1-type" evidence="3">
    <location>
        <begin position="7"/>
        <end position="61"/>
    </location>
</feature>
<keyword evidence="1" id="KW-0238">DNA-binding</keyword>
<dbReference type="SUPFAM" id="SSF47413">
    <property type="entry name" value="lambda repressor-like DNA-binding domains"/>
    <property type="match status" value="1"/>
</dbReference>
<dbReference type="Proteomes" id="UP000261032">
    <property type="component" value="Unassembled WGS sequence"/>
</dbReference>
<dbReference type="CDD" id="cd00093">
    <property type="entry name" value="HTH_XRE"/>
    <property type="match status" value="1"/>
</dbReference>
<feature type="transmembrane region" description="Helical" evidence="2">
    <location>
        <begin position="98"/>
        <end position="120"/>
    </location>
</feature>
<dbReference type="Pfam" id="PF01381">
    <property type="entry name" value="HTH_3"/>
    <property type="match status" value="1"/>
</dbReference>
<dbReference type="PROSITE" id="PS50943">
    <property type="entry name" value="HTH_CROC1"/>
    <property type="match status" value="1"/>
</dbReference>
<name>A0A3E3E6Q3_9FIRM</name>
<keyword evidence="2" id="KW-0472">Membrane</keyword>
<dbReference type="Gene3D" id="1.10.260.40">
    <property type="entry name" value="lambda repressor-like DNA-binding domains"/>
    <property type="match status" value="1"/>
</dbReference>
<evidence type="ECO:0000256" key="1">
    <source>
        <dbReference type="ARBA" id="ARBA00023125"/>
    </source>
</evidence>
<organism evidence="4 5">
    <name type="scientific">Thomasclavelia ramosa</name>
    <dbReference type="NCBI Taxonomy" id="1547"/>
    <lineage>
        <taxon>Bacteria</taxon>
        <taxon>Bacillati</taxon>
        <taxon>Bacillota</taxon>
        <taxon>Erysipelotrichia</taxon>
        <taxon>Erysipelotrichales</taxon>
        <taxon>Coprobacillaceae</taxon>
        <taxon>Thomasclavelia</taxon>
    </lineage>
</organism>
<keyword evidence="2" id="KW-1133">Transmembrane helix</keyword>
<evidence type="ECO:0000313" key="4">
    <source>
        <dbReference type="EMBL" id="RGD76935.1"/>
    </source>
</evidence>
<dbReference type="EMBL" id="QUSL01000062">
    <property type="protein sequence ID" value="RGD76935.1"/>
    <property type="molecule type" value="Genomic_DNA"/>
</dbReference>
<sequence length="121" mass="13852">MNFNEKLISLRKTKGLSQEELGAELNVTRQTISKWESCQSYPDFQRLVLLSDFFGLTLDELVKDIDVQEVREKNLNSERLKSIYSDVENTKKIIKWGAIIGGGIAVVLLIVVIVLIFKFVY</sequence>
<dbReference type="PANTHER" id="PTHR46558">
    <property type="entry name" value="TRACRIPTIONAL REGULATORY PROTEIN-RELATED-RELATED"/>
    <property type="match status" value="1"/>
</dbReference>
<evidence type="ECO:0000256" key="2">
    <source>
        <dbReference type="SAM" id="Phobius"/>
    </source>
</evidence>
<gene>
    <name evidence="4" type="ORF">DXB93_18310</name>
</gene>
<dbReference type="InterPro" id="IPR001387">
    <property type="entry name" value="Cro/C1-type_HTH"/>
</dbReference>
<evidence type="ECO:0000259" key="3">
    <source>
        <dbReference type="PROSITE" id="PS50943"/>
    </source>
</evidence>
<keyword evidence="2" id="KW-0812">Transmembrane</keyword>
<dbReference type="RefSeq" id="WP_117582650.1">
    <property type="nucleotide sequence ID" value="NZ_QUSL01000062.1"/>
</dbReference>
<accession>A0A3E3E6Q3</accession>
<dbReference type="InterPro" id="IPR010982">
    <property type="entry name" value="Lambda_DNA-bd_dom_sf"/>
</dbReference>
<proteinExistence type="predicted"/>
<dbReference type="AlphaFoldDB" id="A0A3E3E6Q3"/>
<evidence type="ECO:0000313" key="5">
    <source>
        <dbReference type="Proteomes" id="UP000261032"/>
    </source>
</evidence>
<dbReference type="SMART" id="SM00530">
    <property type="entry name" value="HTH_XRE"/>
    <property type="match status" value="1"/>
</dbReference>
<dbReference type="GO" id="GO:0003677">
    <property type="term" value="F:DNA binding"/>
    <property type="evidence" value="ECO:0007669"/>
    <property type="project" value="UniProtKB-KW"/>
</dbReference>